<accession>A0AAD7K1X0</accession>
<feature type="compositionally biased region" description="Acidic residues" evidence="1">
    <location>
        <begin position="349"/>
        <end position="365"/>
    </location>
</feature>
<dbReference type="EMBL" id="JARKIB010000011">
    <property type="protein sequence ID" value="KAJ7775176.1"/>
    <property type="molecule type" value="Genomic_DNA"/>
</dbReference>
<feature type="transmembrane region" description="Helical" evidence="2">
    <location>
        <begin position="12"/>
        <end position="33"/>
    </location>
</feature>
<reference evidence="3" key="1">
    <citation type="submission" date="2023-03" db="EMBL/GenBank/DDBJ databases">
        <title>Massive genome expansion in bonnet fungi (Mycena s.s.) driven by repeated elements and novel gene families across ecological guilds.</title>
        <authorList>
            <consortium name="Lawrence Berkeley National Laboratory"/>
            <person name="Harder C.B."/>
            <person name="Miyauchi S."/>
            <person name="Viragh M."/>
            <person name="Kuo A."/>
            <person name="Thoen E."/>
            <person name="Andreopoulos B."/>
            <person name="Lu D."/>
            <person name="Skrede I."/>
            <person name="Drula E."/>
            <person name="Henrissat B."/>
            <person name="Morin E."/>
            <person name="Kohler A."/>
            <person name="Barry K."/>
            <person name="LaButti K."/>
            <person name="Morin E."/>
            <person name="Salamov A."/>
            <person name="Lipzen A."/>
            <person name="Mereny Z."/>
            <person name="Hegedus B."/>
            <person name="Baldrian P."/>
            <person name="Stursova M."/>
            <person name="Weitz H."/>
            <person name="Taylor A."/>
            <person name="Grigoriev I.V."/>
            <person name="Nagy L.G."/>
            <person name="Martin F."/>
            <person name="Kauserud H."/>
        </authorList>
    </citation>
    <scope>NUCLEOTIDE SEQUENCE</scope>
    <source>
        <strain evidence="3">CBHHK182m</strain>
    </source>
</reference>
<keyword evidence="2" id="KW-0472">Membrane</keyword>
<feature type="region of interest" description="Disordered" evidence="1">
    <location>
        <begin position="89"/>
        <end position="184"/>
    </location>
</feature>
<comment type="caution">
    <text evidence="3">The sequence shown here is derived from an EMBL/GenBank/DDBJ whole genome shotgun (WGS) entry which is preliminary data.</text>
</comment>
<keyword evidence="4" id="KW-1185">Reference proteome</keyword>
<evidence type="ECO:0000256" key="1">
    <source>
        <dbReference type="SAM" id="MobiDB-lite"/>
    </source>
</evidence>
<feature type="transmembrane region" description="Helical" evidence="2">
    <location>
        <begin position="302"/>
        <end position="323"/>
    </location>
</feature>
<dbReference type="AlphaFoldDB" id="A0AAD7K1X0"/>
<dbReference type="Proteomes" id="UP001215598">
    <property type="component" value="Unassembled WGS sequence"/>
</dbReference>
<organism evidence="3 4">
    <name type="scientific">Mycena metata</name>
    <dbReference type="NCBI Taxonomy" id="1033252"/>
    <lineage>
        <taxon>Eukaryota</taxon>
        <taxon>Fungi</taxon>
        <taxon>Dikarya</taxon>
        <taxon>Basidiomycota</taxon>
        <taxon>Agaricomycotina</taxon>
        <taxon>Agaricomycetes</taxon>
        <taxon>Agaricomycetidae</taxon>
        <taxon>Agaricales</taxon>
        <taxon>Marasmiineae</taxon>
        <taxon>Mycenaceae</taxon>
        <taxon>Mycena</taxon>
    </lineage>
</organism>
<feature type="transmembrane region" description="Helical" evidence="2">
    <location>
        <begin position="67"/>
        <end position="88"/>
    </location>
</feature>
<feature type="compositionally biased region" description="Acidic residues" evidence="1">
    <location>
        <begin position="126"/>
        <end position="150"/>
    </location>
</feature>
<proteinExistence type="predicted"/>
<evidence type="ECO:0000313" key="4">
    <source>
        <dbReference type="Proteomes" id="UP001215598"/>
    </source>
</evidence>
<protein>
    <submittedName>
        <fullName evidence="3">Uncharacterized protein</fullName>
    </submittedName>
</protein>
<feature type="compositionally biased region" description="Pro residues" evidence="1">
    <location>
        <begin position="104"/>
        <end position="115"/>
    </location>
</feature>
<keyword evidence="2" id="KW-0812">Transmembrane</keyword>
<feature type="region of interest" description="Disordered" evidence="1">
    <location>
        <begin position="349"/>
        <end position="404"/>
    </location>
</feature>
<name>A0AAD7K1X0_9AGAR</name>
<sequence>MWSSANVASPSVAHSGLASLTTIFVLTLSSLFFSDRHNEKDLCASSTPSLTSGTPTPVVLEQQDLGVFMKCLPIVVCFCVSVASGHWARSPSSRRLKREENQAPPSPPPPPPPSPQQLLVIQNADGDGEANGDGGDGDDEPQEGAGEDAQDAPTRNGHATGAAPAPEDPPPPGGLEEDDNDEGDYVRDGGLAWLVLLLIGSLLVRIGKREWTKGSDHVNVKTRSATIPSFLKRQMAGTVQDFACATPKAPSLIQGLLQRRPQPAVLLTGQLPPLDPAPSAAASAVPSMTSRKVNRMFVWRNLYLLSAVLPGLAFLVTALRFLLPLRANNSNRDGEQPAVPQLALVGEQEEDADADAEGDDQEPEPEPPATPRLPQTPRAPPPSPVSPRRKRPIAPLPVRDTSTQETCERMVAVLRRTTALRMVRADAASQQREEEKRRERVREVQRRIWGLMYELRVENAAVIGEDVD</sequence>
<gene>
    <name evidence="3" type="ORF">B0H16DRAFT_1509852</name>
</gene>
<evidence type="ECO:0000256" key="2">
    <source>
        <dbReference type="SAM" id="Phobius"/>
    </source>
</evidence>
<evidence type="ECO:0000313" key="3">
    <source>
        <dbReference type="EMBL" id="KAJ7775176.1"/>
    </source>
</evidence>
<keyword evidence="2" id="KW-1133">Transmembrane helix</keyword>